<protein>
    <submittedName>
        <fullName evidence="1">Uncharacterized protein</fullName>
    </submittedName>
</protein>
<dbReference type="AlphaFoldDB" id="B9T1T4"/>
<evidence type="ECO:0000313" key="2">
    <source>
        <dbReference type="Proteomes" id="UP000008311"/>
    </source>
</evidence>
<dbReference type="Proteomes" id="UP000008311">
    <property type="component" value="Unassembled WGS sequence"/>
</dbReference>
<evidence type="ECO:0000313" key="1">
    <source>
        <dbReference type="EMBL" id="EEF30172.1"/>
    </source>
</evidence>
<organism evidence="1 2">
    <name type="scientific">Ricinus communis</name>
    <name type="common">Castor bean</name>
    <dbReference type="NCBI Taxonomy" id="3988"/>
    <lineage>
        <taxon>Eukaryota</taxon>
        <taxon>Viridiplantae</taxon>
        <taxon>Streptophyta</taxon>
        <taxon>Embryophyta</taxon>
        <taxon>Tracheophyta</taxon>
        <taxon>Spermatophyta</taxon>
        <taxon>Magnoliopsida</taxon>
        <taxon>eudicotyledons</taxon>
        <taxon>Gunneridae</taxon>
        <taxon>Pentapetalae</taxon>
        <taxon>rosids</taxon>
        <taxon>fabids</taxon>
        <taxon>Malpighiales</taxon>
        <taxon>Euphorbiaceae</taxon>
        <taxon>Acalyphoideae</taxon>
        <taxon>Acalypheae</taxon>
        <taxon>Ricinus</taxon>
    </lineage>
</organism>
<keyword evidence="2" id="KW-1185">Reference proteome</keyword>
<gene>
    <name evidence="1" type="ORF">RCOM_0690880</name>
</gene>
<accession>B9T1T4</accession>
<dbReference type="EMBL" id="EQ974359">
    <property type="protein sequence ID" value="EEF30172.1"/>
    <property type="molecule type" value="Genomic_DNA"/>
</dbReference>
<reference evidence="2" key="1">
    <citation type="journal article" date="2010" name="Nat. Biotechnol.">
        <title>Draft genome sequence of the oilseed species Ricinus communis.</title>
        <authorList>
            <person name="Chan A.P."/>
            <person name="Crabtree J."/>
            <person name="Zhao Q."/>
            <person name="Lorenzi H."/>
            <person name="Orvis J."/>
            <person name="Puiu D."/>
            <person name="Melake-Berhan A."/>
            <person name="Jones K.M."/>
            <person name="Redman J."/>
            <person name="Chen G."/>
            <person name="Cahoon E.B."/>
            <person name="Gedil M."/>
            <person name="Stanke M."/>
            <person name="Haas B.J."/>
            <person name="Wortman J.R."/>
            <person name="Fraser-Liggett C.M."/>
            <person name="Ravel J."/>
            <person name="Rabinowicz P.D."/>
        </authorList>
    </citation>
    <scope>NUCLEOTIDE SEQUENCE [LARGE SCALE GENOMIC DNA]</scope>
    <source>
        <strain evidence="2">cv. Hale</strain>
    </source>
</reference>
<name>B9T1T4_RICCO</name>
<proteinExistence type="predicted"/>
<dbReference type="InParanoid" id="B9T1T4"/>
<sequence>MFVSTATAESTTVEAQWGMTMVEATTVGHEDDCGGDSGVDNNGIDYLLLLAGSSGFIEEGGGFVLARSCFYGRATLRMALL</sequence>